<feature type="region of interest" description="Disordered" evidence="5">
    <location>
        <begin position="182"/>
        <end position="238"/>
    </location>
</feature>
<dbReference type="AlphaFoldDB" id="A0A0C9T762"/>
<evidence type="ECO:0000313" key="9">
    <source>
        <dbReference type="Proteomes" id="UP000053263"/>
    </source>
</evidence>
<dbReference type="GO" id="GO:0005385">
    <property type="term" value="F:zinc ion transmembrane transporter activity"/>
    <property type="evidence" value="ECO:0007669"/>
    <property type="project" value="TreeGrafter"/>
</dbReference>
<dbReference type="HOGENOM" id="CLU_015114_0_0_1"/>
<keyword evidence="2 6" id="KW-0812">Transmembrane</keyword>
<feature type="transmembrane region" description="Helical" evidence="6">
    <location>
        <begin position="114"/>
        <end position="135"/>
    </location>
</feature>
<dbReference type="OrthoDB" id="200954at2759"/>
<dbReference type="Proteomes" id="UP000053263">
    <property type="component" value="Unassembled WGS sequence"/>
</dbReference>
<feature type="transmembrane region" description="Helical" evidence="6">
    <location>
        <begin position="398"/>
        <end position="414"/>
    </location>
</feature>
<feature type="compositionally biased region" description="Low complexity" evidence="5">
    <location>
        <begin position="223"/>
        <end position="238"/>
    </location>
</feature>
<name>A0A0C9T762_PLICR</name>
<dbReference type="EMBL" id="KN832568">
    <property type="protein sequence ID" value="KII85149.1"/>
    <property type="molecule type" value="Genomic_DNA"/>
</dbReference>
<evidence type="ECO:0000256" key="4">
    <source>
        <dbReference type="ARBA" id="ARBA00023136"/>
    </source>
</evidence>
<keyword evidence="7" id="KW-0732">Signal</keyword>
<keyword evidence="9" id="KW-1185">Reference proteome</keyword>
<evidence type="ECO:0000313" key="8">
    <source>
        <dbReference type="EMBL" id="KII85149.1"/>
    </source>
</evidence>
<feature type="transmembrane region" description="Helical" evidence="6">
    <location>
        <begin position="82"/>
        <end position="102"/>
    </location>
</feature>
<feature type="transmembrane region" description="Helical" evidence="6">
    <location>
        <begin position="310"/>
        <end position="329"/>
    </location>
</feature>
<dbReference type="GO" id="GO:0016020">
    <property type="term" value="C:membrane"/>
    <property type="evidence" value="ECO:0007669"/>
    <property type="project" value="UniProtKB-SubCell"/>
</dbReference>
<reference evidence="8 9" key="1">
    <citation type="submission" date="2014-06" db="EMBL/GenBank/DDBJ databases">
        <title>Evolutionary Origins and Diversification of the Mycorrhizal Mutualists.</title>
        <authorList>
            <consortium name="DOE Joint Genome Institute"/>
            <consortium name="Mycorrhizal Genomics Consortium"/>
            <person name="Kohler A."/>
            <person name="Kuo A."/>
            <person name="Nagy L.G."/>
            <person name="Floudas D."/>
            <person name="Copeland A."/>
            <person name="Barry K.W."/>
            <person name="Cichocki N."/>
            <person name="Veneault-Fourrey C."/>
            <person name="LaButti K."/>
            <person name="Lindquist E.A."/>
            <person name="Lipzen A."/>
            <person name="Lundell T."/>
            <person name="Morin E."/>
            <person name="Murat C."/>
            <person name="Riley R."/>
            <person name="Ohm R."/>
            <person name="Sun H."/>
            <person name="Tunlid A."/>
            <person name="Henrissat B."/>
            <person name="Grigoriev I.V."/>
            <person name="Hibbett D.S."/>
            <person name="Martin F."/>
        </authorList>
    </citation>
    <scope>NUCLEOTIDE SEQUENCE [LARGE SCALE GENOMIC DNA]</scope>
    <source>
        <strain evidence="8 9">FD-325 SS-3</strain>
    </source>
</reference>
<evidence type="ECO:0000256" key="5">
    <source>
        <dbReference type="SAM" id="MobiDB-lite"/>
    </source>
</evidence>
<feature type="compositionally biased region" description="Low complexity" evidence="5">
    <location>
        <begin position="193"/>
        <end position="203"/>
    </location>
</feature>
<dbReference type="GO" id="GO:0006882">
    <property type="term" value="P:intracellular zinc ion homeostasis"/>
    <property type="evidence" value="ECO:0007669"/>
    <property type="project" value="TreeGrafter"/>
</dbReference>
<keyword evidence="3 6" id="KW-1133">Transmembrane helix</keyword>
<sequence length="415" mass="43540">MASRYSRTLLVAAALACVVLQARGNVFDGKVTPVASVIVRETEIAQCPPVQRLSALKADIESDQSPIMRTVFAYLFPFGPGWNSVLATFYISSVPNFILAFIPAQINANTLNTMTAFATGGLLSDVFLHLVPHAFMGEHQDPGAHFVMVEEKRNILIGLGIFVGFAAFFIMEKTLRVLGGEDDASGHSHSHSHSVSPSGTASAVSTSEAPNGLRSRGGEKTASGEAAASPEPAASSNAPSKLSAYLNLFGDFVHNITDGLAMAASFYSSPLIGATTTLACFAHEIPHEIADYSILVRSGFTKKQAMQSQFLTAVGAFVSTFMGIAIHNISASEEGGIESTDLAAGIRQTASGILGTTVQLSDLVIPFVAGGFLYIGAVAVLPTLLAESKSGAQALREFAAMAVGVICMFLVAWNE</sequence>
<evidence type="ECO:0000256" key="1">
    <source>
        <dbReference type="ARBA" id="ARBA00004141"/>
    </source>
</evidence>
<dbReference type="PANTHER" id="PTHR16950">
    <property type="entry name" value="ZINC TRANSPORTER SLC39A7 HISTIDINE-RICH MEMBRANE PROTEIN KE4"/>
    <property type="match status" value="1"/>
</dbReference>
<evidence type="ECO:0000256" key="2">
    <source>
        <dbReference type="ARBA" id="ARBA00022692"/>
    </source>
</evidence>
<gene>
    <name evidence="8" type="ORF">PLICRDRAFT_94728</name>
</gene>
<proteinExistence type="predicted"/>
<comment type="subcellular location">
    <subcellularLocation>
        <location evidence="1">Membrane</location>
        <topology evidence="1">Multi-pass membrane protein</topology>
    </subcellularLocation>
</comment>
<evidence type="ECO:0000256" key="6">
    <source>
        <dbReference type="SAM" id="Phobius"/>
    </source>
</evidence>
<accession>A0A0C9T762</accession>
<keyword evidence="4 6" id="KW-0472">Membrane</keyword>
<feature type="chain" id="PRO_5002204094" description="ZIP-like iron-zinc transporter" evidence="7">
    <location>
        <begin position="25"/>
        <end position="415"/>
    </location>
</feature>
<protein>
    <recommendedName>
        <fullName evidence="10">ZIP-like iron-zinc transporter</fullName>
    </recommendedName>
</protein>
<feature type="signal peptide" evidence="7">
    <location>
        <begin position="1"/>
        <end position="24"/>
    </location>
</feature>
<organism evidence="8 9">
    <name type="scientific">Plicaturopsis crispa FD-325 SS-3</name>
    <dbReference type="NCBI Taxonomy" id="944288"/>
    <lineage>
        <taxon>Eukaryota</taxon>
        <taxon>Fungi</taxon>
        <taxon>Dikarya</taxon>
        <taxon>Basidiomycota</taxon>
        <taxon>Agaricomycotina</taxon>
        <taxon>Agaricomycetes</taxon>
        <taxon>Agaricomycetidae</taxon>
        <taxon>Amylocorticiales</taxon>
        <taxon>Amylocorticiaceae</taxon>
        <taxon>Plicatura</taxon>
        <taxon>Plicaturopsis crispa</taxon>
    </lineage>
</organism>
<dbReference type="InterPro" id="IPR003689">
    <property type="entry name" value="ZIP"/>
</dbReference>
<evidence type="ECO:0000256" key="7">
    <source>
        <dbReference type="SAM" id="SignalP"/>
    </source>
</evidence>
<dbReference type="PANTHER" id="PTHR16950:SF16">
    <property type="entry name" value="ZINC TRANSPORTER ZIP13"/>
    <property type="match status" value="1"/>
</dbReference>
<feature type="transmembrane region" description="Helical" evidence="6">
    <location>
        <begin position="363"/>
        <end position="386"/>
    </location>
</feature>
<evidence type="ECO:0000256" key="3">
    <source>
        <dbReference type="ARBA" id="ARBA00022989"/>
    </source>
</evidence>
<evidence type="ECO:0008006" key="10">
    <source>
        <dbReference type="Google" id="ProtNLM"/>
    </source>
</evidence>
<feature type="transmembrane region" description="Helical" evidence="6">
    <location>
        <begin position="155"/>
        <end position="171"/>
    </location>
</feature>
<dbReference type="Pfam" id="PF02535">
    <property type="entry name" value="Zip"/>
    <property type="match status" value="1"/>
</dbReference>